<accession>A0AAV6IK81</accession>
<dbReference type="SUPFAM" id="SSF117281">
    <property type="entry name" value="Kelch motif"/>
    <property type="match status" value="1"/>
</dbReference>
<dbReference type="InterPro" id="IPR015915">
    <property type="entry name" value="Kelch-typ_b-propeller"/>
</dbReference>
<proteinExistence type="predicted"/>
<dbReference type="Proteomes" id="UP000823749">
    <property type="component" value="Chromosome 10"/>
</dbReference>
<protein>
    <submittedName>
        <fullName evidence="1">Uncharacterized protein</fullName>
    </submittedName>
</protein>
<keyword evidence="2" id="KW-1185">Reference proteome</keyword>
<evidence type="ECO:0000313" key="2">
    <source>
        <dbReference type="Proteomes" id="UP000823749"/>
    </source>
</evidence>
<evidence type="ECO:0000313" key="1">
    <source>
        <dbReference type="EMBL" id="KAG5528355.1"/>
    </source>
</evidence>
<dbReference type="AlphaFoldDB" id="A0AAV6IK81"/>
<organism evidence="1 2">
    <name type="scientific">Rhododendron griersonianum</name>
    <dbReference type="NCBI Taxonomy" id="479676"/>
    <lineage>
        <taxon>Eukaryota</taxon>
        <taxon>Viridiplantae</taxon>
        <taxon>Streptophyta</taxon>
        <taxon>Embryophyta</taxon>
        <taxon>Tracheophyta</taxon>
        <taxon>Spermatophyta</taxon>
        <taxon>Magnoliopsida</taxon>
        <taxon>eudicotyledons</taxon>
        <taxon>Gunneridae</taxon>
        <taxon>Pentapetalae</taxon>
        <taxon>asterids</taxon>
        <taxon>Ericales</taxon>
        <taxon>Ericaceae</taxon>
        <taxon>Ericoideae</taxon>
        <taxon>Rhodoreae</taxon>
        <taxon>Rhododendron</taxon>
    </lineage>
</organism>
<sequence>MSTTETQAGSDIVERKHQGDICDPWIYFRVAVAADRNEWFAIKNKLDQEPYGVHIDGKIYVLGGFAPDYPFQVSTIVPEVFDTRRVKEGWRELKDTEDAPVLVNGHAVLDGGKRIFVFGHMNELNVFIVTMIDGRCIIRISEKIGGHLPLMTGFCISWTRA</sequence>
<dbReference type="EMBL" id="JACTNZ010000010">
    <property type="protein sequence ID" value="KAG5528355.1"/>
    <property type="molecule type" value="Genomic_DNA"/>
</dbReference>
<gene>
    <name evidence="1" type="ORF">RHGRI_029131</name>
</gene>
<reference evidence="1" key="1">
    <citation type="submission" date="2020-08" db="EMBL/GenBank/DDBJ databases">
        <title>Plant Genome Project.</title>
        <authorList>
            <person name="Zhang R.-G."/>
        </authorList>
    </citation>
    <scope>NUCLEOTIDE SEQUENCE</scope>
    <source>
        <strain evidence="1">WSP0</strain>
        <tissue evidence="1">Leaf</tissue>
    </source>
</reference>
<comment type="caution">
    <text evidence="1">The sequence shown here is derived from an EMBL/GenBank/DDBJ whole genome shotgun (WGS) entry which is preliminary data.</text>
</comment>
<name>A0AAV6IK81_9ERIC</name>